<keyword evidence="3" id="KW-0540">Nuclease</keyword>
<protein>
    <submittedName>
        <fullName evidence="3">tRNA-splicing endonuclease</fullName>
        <ecNumber evidence="3">4.6.1.16</ecNumber>
    </submittedName>
</protein>
<reference evidence="4" key="1">
    <citation type="submission" date="2020-07" db="EMBL/GenBank/DDBJ databases">
        <title>Metabolic diversity and evolutionary history of the archaeal phylum ###Micrarchaeota### uncovered from a freshwater lake metagenome.</title>
        <authorList>
            <person name="Kadnikov V.V."/>
            <person name="Savvichev A.S."/>
            <person name="Mardanov A.V."/>
            <person name="Beletsky A.V."/>
            <person name="Chupakov A.V."/>
            <person name="Kokryatskaya N.M."/>
            <person name="Pimenov N.V."/>
            <person name="Ravin N.V."/>
        </authorList>
    </citation>
    <scope>NUCLEOTIDE SEQUENCE [LARGE SCALE GENOMIC DNA]</scope>
</reference>
<keyword evidence="3" id="KW-0255">Endonuclease</keyword>
<evidence type="ECO:0000313" key="4">
    <source>
        <dbReference type="Proteomes" id="UP000510821"/>
    </source>
</evidence>
<evidence type="ECO:0000259" key="2">
    <source>
        <dbReference type="Pfam" id="PF02778"/>
    </source>
</evidence>
<dbReference type="GO" id="GO:0003676">
    <property type="term" value="F:nucleic acid binding"/>
    <property type="evidence" value="ECO:0007669"/>
    <property type="project" value="InterPro"/>
</dbReference>
<dbReference type="GO" id="GO:0000213">
    <property type="term" value="F:tRNA-intron lyase activity"/>
    <property type="evidence" value="ECO:0007669"/>
    <property type="project" value="UniProtKB-EC"/>
</dbReference>
<dbReference type="PANTHER" id="PTHR21227">
    <property type="entry name" value="TRNA-SPLICING ENDONUCLEASE SUBUNIT SEN2"/>
    <property type="match status" value="1"/>
</dbReference>
<dbReference type="InterPro" id="IPR006677">
    <property type="entry name" value="tRNA_intron_Endonuc_cat-like"/>
</dbReference>
<dbReference type="Gene3D" id="3.40.1350.150">
    <property type="match status" value="1"/>
</dbReference>
<dbReference type="CDD" id="cd22363">
    <property type="entry name" value="tRNA-intron_lyase_C"/>
    <property type="match status" value="1"/>
</dbReference>
<dbReference type="EC" id="4.6.1.16" evidence="3"/>
<gene>
    <name evidence="3" type="ORF">Sv326_0983</name>
</gene>
<dbReference type="Gene3D" id="3.40.1350.10">
    <property type="match status" value="1"/>
</dbReference>
<dbReference type="InterPro" id="IPR006678">
    <property type="entry name" value="tRNA_intron_Endonuc_N"/>
</dbReference>
<name>A0A7D6BM94_FERL1</name>
<dbReference type="AlphaFoldDB" id="A0A7D6BM94"/>
<organism evidence="3 4">
    <name type="scientific">Fermentimicrarchaeum limneticum</name>
    <dbReference type="NCBI Taxonomy" id="2795018"/>
    <lineage>
        <taxon>Archaea</taxon>
        <taxon>Candidatus Micrarchaeota</taxon>
        <taxon>Candidatus Fermentimicrarchaeales</taxon>
        <taxon>Candidatus Fermentimicrarchaeaceae</taxon>
        <taxon>Candidatus Fermentimicrarchaeum</taxon>
    </lineage>
</organism>
<accession>A0A7D6BM94</accession>
<feature type="domain" description="tRNA intron endonuclease catalytic" evidence="1">
    <location>
        <begin position="208"/>
        <end position="288"/>
    </location>
</feature>
<dbReference type="InterPro" id="IPR011856">
    <property type="entry name" value="tRNA_endonuc-like_dom_sf"/>
</dbReference>
<keyword evidence="3" id="KW-0456">Lyase</keyword>
<dbReference type="Gene3D" id="3.40.1170.20">
    <property type="entry name" value="tRNA intron endonuclease, N-terminal domain"/>
    <property type="match status" value="2"/>
</dbReference>
<dbReference type="GO" id="GO:0005737">
    <property type="term" value="C:cytoplasm"/>
    <property type="evidence" value="ECO:0007669"/>
    <property type="project" value="TreeGrafter"/>
</dbReference>
<evidence type="ECO:0000259" key="1">
    <source>
        <dbReference type="Pfam" id="PF01974"/>
    </source>
</evidence>
<dbReference type="KEGG" id="flt:Sv326_0983"/>
<dbReference type="Pfam" id="PF02778">
    <property type="entry name" value="tRNA_int_endo_N"/>
    <property type="match status" value="1"/>
</dbReference>
<dbReference type="NCBIfam" id="TIGR00324">
    <property type="entry name" value="endA"/>
    <property type="match status" value="1"/>
</dbReference>
<dbReference type="GO" id="GO:0006388">
    <property type="term" value="P:tRNA splicing, via endonucleolytic cleavage and ligation"/>
    <property type="evidence" value="ECO:0007669"/>
    <property type="project" value="InterPro"/>
</dbReference>
<dbReference type="InterPro" id="IPR036740">
    <property type="entry name" value="tRNA_intron_Endonuc_N_sf"/>
</dbReference>
<dbReference type="EMBL" id="CP058998">
    <property type="protein sequence ID" value="QLJ53158.1"/>
    <property type="molecule type" value="Genomic_DNA"/>
</dbReference>
<evidence type="ECO:0000313" key="3">
    <source>
        <dbReference type="EMBL" id="QLJ53158.1"/>
    </source>
</evidence>
<keyword evidence="3" id="KW-0378">Hydrolase</keyword>
<dbReference type="SUPFAM" id="SSF55267">
    <property type="entry name" value="tRNA-intron endonuclease N-terminal domain-like"/>
    <property type="match status" value="1"/>
</dbReference>
<dbReference type="PANTHER" id="PTHR21227:SF0">
    <property type="entry name" value="TRNA-SPLICING ENDONUCLEASE SUBUNIT SEN2"/>
    <property type="match status" value="1"/>
</dbReference>
<sequence length="386" mass="44977">MGITIEVNKKSRELRVAEPESVSALQNGHYGVMRSGVIHLSPEEALYLMDIRNAKCYDEKGNELLFNDLARHLYSKKLMARYFTYKDWKDRGLMVRPVEEAKGNYGKNPMKKYPSGKFTSPKYSIEGVLFPDDLVTIIDDESVGRELYENYWFGQFGSYKAEQRGKLSKLDIYETLFMLKHCGLHLKNSNERKIRRYVKGLRSDLPYMYEVYEDWRLRGFILKTGFKFGTHFRVYFPKASPTKTGEDWVHSRHVIHVFPRRNRMLISEWARAIRVAHSVRKTFILAIPGAKRKAKAKLDFLLYHRKNGGVETPGKDDPTFVMLSLSEEEHIGGGELAEAIEAAKKLGLDLILAISDRETSVTYYRVRRIELPGSRYEYYEIEWEQP</sequence>
<proteinExistence type="predicted"/>
<dbReference type="Pfam" id="PF01974">
    <property type="entry name" value="tRNA_int_endo"/>
    <property type="match status" value="1"/>
</dbReference>
<dbReference type="Proteomes" id="UP000510821">
    <property type="component" value="Chromosome"/>
</dbReference>
<dbReference type="InterPro" id="IPR006676">
    <property type="entry name" value="tRNA_splic"/>
</dbReference>
<dbReference type="InterPro" id="IPR036167">
    <property type="entry name" value="tRNA_intron_Endo_cat-like_sf"/>
</dbReference>
<feature type="domain" description="tRNA intron endonuclease N-terminal" evidence="2">
    <location>
        <begin position="21"/>
        <end position="68"/>
    </location>
</feature>
<dbReference type="SUPFAM" id="SSF53032">
    <property type="entry name" value="tRNA-intron endonuclease catalytic domain-like"/>
    <property type="match status" value="2"/>
</dbReference>